<comment type="caution">
    <text evidence="7">The sequence shown here is derived from an EMBL/GenBank/DDBJ whole genome shotgun (WGS) entry which is preliminary data.</text>
</comment>
<feature type="region of interest" description="Disordered" evidence="5">
    <location>
        <begin position="1"/>
        <end position="33"/>
    </location>
</feature>
<keyword evidence="2" id="KW-0285">Flavoprotein</keyword>
<dbReference type="InterPro" id="IPR016166">
    <property type="entry name" value="FAD-bd_PCMH"/>
</dbReference>
<dbReference type="InterPro" id="IPR006094">
    <property type="entry name" value="Oxid_FAD_bind_N"/>
</dbReference>
<dbReference type="Proteomes" id="UP001500752">
    <property type="component" value="Unassembled WGS sequence"/>
</dbReference>
<dbReference type="SUPFAM" id="SSF55103">
    <property type="entry name" value="FAD-linked oxidases, C-terminal domain"/>
    <property type="match status" value="1"/>
</dbReference>
<dbReference type="Gene3D" id="3.30.70.2740">
    <property type="match status" value="1"/>
</dbReference>
<sequence length="507" mass="52408">MPARPPADSSPLGQALAGGQRLREPAVPQVPGTVPVLTRANRQWPAEPDPQAARVVAALRRELPSGSVRADLQELARYASDAAGLRPGAPPAAVVLPETTAEVQAAMRIASALRVPVVVRGAGSGLSGAVIAPPGGIVLSTERLTRLIEIRPEDELAVVEAGVITGDLDRAAAAHGLRYAPDPASADFSTIGGNVAMNAGGLRCCKYGVTRESVLALDVVLADGTLMTVGHRTIKGVTGLDLVGLFVGSEGTLGVVVTVTVRLRPLPVATETMVAFADSLGDVGAAVQAITRSRVQPSAVELLDESSLRSIDENRGTDLAARGRAMLLLQTDGHGATAEMDELESVVAAAGVSVQRLVGEEADRMVELRRSGRGSKKDTWRIGEDVAVPRSRLVEMIAAMEGIGARYGVEVGCVAHAGDGNLHIGLSAAMRPGEAEPPAAVHAAADAVVRAALDLGGTITGEHGVGALKRPWLERELGTRQLQLQRSVKAAFDPLGILAPDSFLATV</sequence>
<dbReference type="InterPro" id="IPR016164">
    <property type="entry name" value="FAD-linked_Oxase-like_C"/>
</dbReference>
<reference evidence="8" key="1">
    <citation type="journal article" date="2019" name="Int. J. Syst. Evol. Microbiol.">
        <title>The Global Catalogue of Microorganisms (GCM) 10K type strain sequencing project: providing services to taxonomists for standard genome sequencing and annotation.</title>
        <authorList>
            <consortium name="The Broad Institute Genomics Platform"/>
            <consortium name="The Broad Institute Genome Sequencing Center for Infectious Disease"/>
            <person name="Wu L."/>
            <person name="Ma J."/>
        </authorList>
    </citation>
    <scope>NUCLEOTIDE SEQUENCE [LARGE SCALE GENOMIC DNA]</scope>
    <source>
        <strain evidence="8">JCM 30742</strain>
    </source>
</reference>
<comment type="cofactor">
    <cofactor evidence="1">
        <name>FAD</name>
        <dbReference type="ChEBI" id="CHEBI:57692"/>
    </cofactor>
</comment>
<dbReference type="InterPro" id="IPR036318">
    <property type="entry name" value="FAD-bd_PCMH-like_sf"/>
</dbReference>
<gene>
    <name evidence="7" type="ORF">GCM10023081_29290</name>
</gene>
<dbReference type="Pfam" id="PF01565">
    <property type="entry name" value="FAD_binding_4"/>
    <property type="match status" value="1"/>
</dbReference>
<dbReference type="InterPro" id="IPR051914">
    <property type="entry name" value="FAD-linked_OxidoTrans_Type4"/>
</dbReference>
<evidence type="ECO:0000256" key="5">
    <source>
        <dbReference type="SAM" id="MobiDB-lite"/>
    </source>
</evidence>
<keyword evidence="3" id="KW-0274">FAD</keyword>
<proteinExistence type="predicted"/>
<evidence type="ECO:0000259" key="6">
    <source>
        <dbReference type="PROSITE" id="PS51387"/>
    </source>
</evidence>
<evidence type="ECO:0000313" key="7">
    <source>
        <dbReference type="EMBL" id="GAA3689956.1"/>
    </source>
</evidence>
<name>A0ABP7CK99_9MICC</name>
<feature type="domain" description="FAD-binding PCMH-type" evidence="6">
    <location>
        <begin position="87"/>
        <end position="266"/>
    </location>
</feature>
<dbReference type="Gene3D" id="3.30.465.10">
    <property type="match status" value="1"/>
</dbReference>
<dbReference type="Gene3D" id="1.10.45.10">
    <property type="entry name" value="Vanillyl-alcohol Oxidase, Chain A, domain 4"/>
    <property type="match status" value="1"/>
</dbReference>
<accession>A0ABP7CK99</accession>
<dbReference type="PROSITE" id="PS51387">
    <property type="entry name" value="FAD_PCMH"/>
    <property type="match status" value="1"/>
</dbReference>
<protein>
    <submittedName>
        <fullName evidence="7">FAD-linked oxidase C-terminal domain-containing protein</fullName>
    </submittedName>
</protein>
<keyword evidence="4" id="KW-0560">Oxidoreductase</keyword>
<dbReference type="PANTHER" id="PTHR42934:SF2">
    <property type="entry name" value="GLYCOLATE OXIDASE SUBUNIT GLCD"/>
    <property type="match status" value="1"/>
</dbReference>
<dbReference type="PANTHER" id="PTHR42934">
    <property type="entry name" value="GLYCOLATE OXIDASE SUBUNIT GLCD"/>
    <property type="match status" value="1"/>
</dbReference>
<dbReference type="SUPFAM" id="SSF56176">
    <property type="entry name" value="FAD-binding/transporter-associated domain-like"/>
    <property type="match status" value="1"/>
</dbReference>
<dbReference type="InterPro" id="IPR016169">
    <property type="entry name" value="FAD-bd_PCMH_sub2"/>
</dbReference>
<evidence type="ECO:0000256" key="3">
    <source>
        <dbReference type="ARBA" id="ARBA00022827"/>
    </source>
</evidence>
<evidence type="ECO:0000256" key="4">
    <source>
        <dbReference type="ARBA" id="ARBA00023002"/>
    </source>
</evidence>
<dbReference type="InterPro" id="IPR004113">
    <property type="entry name" value="FAD-bd_oxidored_4_C"/>
</dbReference>
<dbReference type="InterPro" id="IPR016171">
    <property type="entry name" value="Vanillyl_alc_oxidase_C-sub2"/>
</dbReference>
<organism evidence="7 8">
    <name type="scientific">Arthrobacter ginkgonis</name>
    <dbReference type="NCBI Taxonomy" id="1630594"/>
    <lineage>
        <taxon>Bacteria</taxon>
        <taxon>Bacillati</taxon>
        <taxon>Actinomycetota</taxon>
        <taxon>Actinomycetes</taxon>
        <taxon>Micrococcales</taxon>
        <taxon>Micrococcaceae</taxon>
        <taxon>Arthrobacter</taxon>
    </lineage>
</organism>
<keyword evidence="8" id="KW-1185">Reference proteome</keyword>
<evidence type="ECO:0000313" key="8">
    <source>
        <dbReference type="Proteomes" id="UP001500752"/>
    </source>
</evidence>
<evidence type="ECO:0000256" key="1">
    <source>
        <dbReference type="ARBA" id="ARBA00001974"/>
    </source>
</evidence>
<dbReference type="Pfam" id="PF02913">
    <property type="entry name" value="FAD-oxidase_C"/>
    <property type="match status" value="1"/>
</dbReference>
<dbReference type="EMBL" id="BAABEO010000019">
    <property type="protein sequence ID" value="GAA3689956.1"/>
    <property type="molecule type" value="Genomic_DNA"/>
</dbReference>
<evidence type="ECO:0000256" key="2">
    <source>
        <dbReference type="ARBA" id="ARBA00022630"/>
    </source>
</evidence>